<dbReference type="InterPro" id="IPR012337">
    <property type="entry name" value="RNaseH-like_sf"/>
</dbReference>
<feature type="compositionally biased region" description="Basic and acidic residues" evidence="1">
    <location>
        <begin position="141"/>
        <end position="150"/>
    </location>
</feature>
<dbReference type="InterPro" id="IPR007021">
    <property type="entry name" value="DUF659"/>
</dbReference>
<dbReference type="SUPFAM" id="SSF53098">
    <property type="entry name" value="Ribonuclease H-like"/>
    <property type="match status" value="1"/>
</dbReference>
<dbReference type="AlphaFoldDB" id="A0A2U1QDD3"/>
<feature type="region of interest" description="Disordered" evidence="1">
    <location>
        <begin position="141"/>
        <end position="179"/>
    </location>
</feature>
<gene>
    <name evidence="3" type="ORF">CTI12_AA029720</name>
</gene>
<evidence type="ECO:0000313" key="4">
    <source>
        <dbReference type="Proteomes" id="UP000245207"/>
    </source>
</evidence>
<comment type="caution">
    <text evidence="3">The sequence shown here is derived from an EMBL/GenBank/DDBJ whole genome shotgun (WGS) entry which is preliminary data.</text>
</comment>
<dbReference type="OrthoDB" id="2012664at2759"/>
<organism evidence="3 4">
    <name type="scientific">Artemisia annua</name>
    <name type="common">Sweet wormwood</name>
    <dbReference type="NCBI Taxonomy" id="35608"/>
    <lineage>
        <taxon>Eukaryota</taxon>
        <taxon>Viridiplantae</taxon>
        <taxon>Streptophyta</taxon>
        <taxon>Embryophyta</taxon>
        <taxon>Tracheophyta</taxon>
        <taxon>Spermatophyta</taxon>
        <taxon>Magnoliopsida</taxon>
        <taxon>eudicotyledons</taxon>
        <taxon>Gunneridae</taxon>
        <taxon>Pentapetalae</taxon>
        <taxon>asterids</taxon>
        <taxon>campanulids</taxon>
        <taxon>Asterales</taxon>
        <taxon>Asteraceae</taxon>
        <taxon>Asteroideae</taxon>
        <taxon>Anthemideae</taxon>
        <taxon>Artemisiinae</taxon>
        <taxon>Artemisia</taxon>
    </lineage>
</organism>
<protein>
    <recommendedName>
        <fullName evidence="2">DUF659 domain-containing protein</fullName>
    </recommendedName>
</protein>
<dbReference type="PANTHER" id="PTHR32166:SF74">
    <property type="entry name" value="OS05G0256350 PROTEIN"/>
    <property type="match status" value="1"/>
</dbReference>
<accession>A0A2U1QDD3</accession>
<dbReference type="Pfam" id="PF04937">
    <property type="entry name" value="DUF659"/>
    <property type="match status" value="1"/>
</dbReference>
<dbReference type="Proteomes" id="UP000245207">
    <property type="component" value="Unassembled WGS sequence"/>
</dbReference>
<dbReference type="PANTHER" id="PTHR32166">
    <property type="entry name" value="OSJNBA0013A04.12 PROTEIN"/>
    <property type="match status" value="1"/>
</dbReference>
<dbReference type="STRING" id="35608.A0A2U1QDD3"/>
<evidence type="ECO:0000256" key="1">
    <source>
        <dbReference type="SAM" id="MobiDB-lite"/>
    </source>
</evidence>
<evidence type="ECO:0000313" key="3">
    <source>
        <dbReference type="EMBL" id="PWA96008.1"/>
    </source>
</evidence>
<feature type="domain" description="DUF659" evidence="2">
    <location>
        <begin position="233"/>
        <end position="320"/>
    </location>
</feature>
<evidence type="ECO:0000259" key="2">
    <source>
        <dbReference type="Pfam" id="PF04937"/>
    </source>
</evidence>
<name>A0A2U1QDD3_ARTAN</name>
<reference evidence="3 4" key="1">
    <citation type="journal article" date="2018" name="Mol. Plant">
        <title>The genome of Artemisia annua provides insight into the evolution of Asteraceae family and artemisinin biosynthesis.</title>
        <authorList>
            <person name="Shen Q."/>
            <person name="Zhang L."/>
            <person name="Liao Z."/>
            <person name="Wang S."/>
            <person name="Yan T."/>
            <person name="Shi P."/>
            <person name="Liu M."/>
            <person name="Fu X."/>
            <person name="Pan Q."/>
            <person name="Wang Y."/>
            <person name="Lv Z."/>
            <person name="Lu X."/>
            <person name="Zhang F."/>
            <person name="Jiang W."/>
            <person name="Ma Y."/>
            <person name="Chen M."/>
            <person name="Hao X."/>
            <person name="Li L."/>
            <person name="Tang Y."/>
            <person name="Lv G."/>
            <person name="Zhou Y."/>
            <person name="Sun X."/>
            <person name="Brodelius P.E."/>
            <person name="Rose J.K.C."/>
            <person name="Tang K."/>
        </authorList>
    </citation>
    <scope>NUCLEOTIDE SEQUENCE [LARGE SCALE GENOMIC DNA]</scope>
    <source>
        <strain evidence="4">cv. Huhao1</strain>
        <tissue evidence="3">Leaf</tissue>
    </source>
</reference>
<sequence>MAVKSDLAVNIRHLGGQTFCLDLKKGENWKHIFSFSLGLEVLLFAHTITPTTLLIHHSPPRLHHPTTPPLATPSGDWWHLDQLVHHPFSQSLPGQVTSCPRATKDDQVRCRDAIYEGKLKKQGKQQHNEAIRSEVRIDIESDDEGTKSSMKEPNIFGPMDKVNPEESLKRGKGAKGKSVDLSNAIRKERMWMAKKYIGMWAYEAAIPFHAFERDSFKLLLEVVGQFGPGLPPPTRYELSTPILKEEVERTKKSVKRNKEQWKEEGCSNMTDAWTNRKRRSIMNLCVNSRMGTVFLSSKECSSQAHTSIGALSRFKKILDQAKKLTIFIYSHHKTLAMMRSFTKKRDIVRPGVTRFASSFLTLQSLNEKKEELRHMFSSTEWEECRFFNTVKGRTAYATVLSTTFWTGVTLCLKVFSALVKVLRMVDADWKPSMGFVYGELIKAKEEIKGVMGGNNNKKTYESIVKIIDTKMKGRLDSPLHVMVYLLNPYYFYKDTEIQHVPELSEKVLQFFETILDGDLAMQKQVTLVELPKHKSKMDRFGKELAVSSC</sequence>
<dbReference type="EMBL" id="PKPP01000206">
    <property type="protein sequence ID" value="PWA96008.1"/>
    <property type="molecule type" value="Genomic_DNA"/>
</dbReference>
<proteinExistence type="predicted"/>
<keyword evidence="4" id="KW-1185">Reference proteome</keyword>